<dbReference type="InterPro" id="IPR029017">
    <property type="entry name" value="Enolase-like_N"/>
</dbReference>
<dbReference type="InterPro" id="IPR034603">
    <property type="entry name" value="Dipeptide_epimerase"/>
</dbReference>
<evidence type="ECO:0000256" key="3">
    <source>
        <dbReference type="ARBA" id="ARBA00022842"/>
    </source>
</evidence>
<evidence type="ECO:0000313" key="7">
    <source>
        <dbReference type="EMBL" id="QTD55244.1"/>
    </source>
</evidence>
<evidence type="ECO:0000256" key="2">
    <source>
        <dbReference type="ARBA" id="ARBA00022723"/>
    </source>
</evidence>
<dbReference type="SFLD" id="SFLDG00180">
    <property type="entry name" value="muconate_cycloisomerase"/>
    <property type="match status" value="1"/>
</dbReference>
<dbReference type="SUPFAM" id="SSF54826">
    <property type="entry name" value="Enolase N-terminal domain-like"/>
    <property type="match status" value="1"/>
</dbReference>
<evidence type="ECO:0000259" key="6">
    <source>
        <dbReference type="SMART" id="SM00922"/>
    </source>
</evidence>
<keyword evidence="3 5" id="KW-0460">Magnesium</keyword>
<comment type="similarity">
    <text evidence="1 5">Belongs to the mandelate racemase/muconate lactonizing enzyme family.</text>
</comment>
<keyword evidence="4 5" id="KW-0413">Isomerase</keyword>
<name>A0ABX7T418_9SPHN</name>
<dbReference type="SMART" id="SM00922">
    <property type="entry name" value="MR_MLE"/>
    <property type="match status" value="1"/>
</dbReference>
<dbReference type="RefSeq" id="WP_207987068.1">
    <property type="nucleotide sequence ID" value="NZ_CP071794.1"/>
</dbReference>
<dbReference type="InterPro" id="IPR034593">
    <property type="entry name" value="DgoD-like"/>
</dbReference>
<evidence type="ECO:0000256" key="4">
    <source>
        <dbReference type="ARBA" id="ARBA00023235"/>
    </source>
</evidence>
<dbReference type="Pfam" id="PF13378">
    <property type="entry name" value="MR_MLE_C"/>
    <property type="match status" value="1"/>
</dbReference>
<comment type="cofactor">
    <cofactor evidence="5">
        <name>Mg(2+)</name>
        <dbReference type="ChEBI" id="CHEBI:18420"/>
    </cofactor>
    <text evidence="5">Binds 1 Mg(2+) ion per subunit.</text>
</comment>
<protein>
    <recommendedName>
        <fullName evidence="5">Dipeptide epimerase</fullName>
        <ecNumber evidence="5">5.1.1.-</ecNumber>
    </recommendedName>
</protein>
<dbReference type="Proteomes" id="UP000663923">
    <property type="component" value="Chromosome"/>
</dbReference>
<dbReference type="EMBL" id="CP071794">
    <property type="protein sequence ID" value="QTD55244.1"/>
    <property type="molecule type" value="Genomic_DNA"/>
</dbReference>
<dbReference type="NCBIfam" id="NF042940">
    <property type="entry name" value="racemase_DgcA"/>
    <property type="match status" value="1"/>
</dbReference>
<proteinExistence type="inferred from homology"/>
<organism evidence="7 8">
    <name type="scientific">Parasphingorhabdus cellanae</name>
    <dbReference type="NCBI Taxonomy" id="2806553"/>
    <lineage>
        <taxon>Bacteria</taxon>
        <taxon>Pseudomonadati</taxon>
        <taxon>Pseudomonadota</taxon>
        <taxon>Alphaproteobacteria</taxon>
        <taxon>Sphingomonadales</taxon>
        <taxon>Sphingomonadaceae</taxon>
        <taxon>Parasphingorhabdus</taxon>
    </lineage>
</organism>
<evidence type="ECO:0000256" key="5">
    <source>
        <dbReference type="RuleBase" id="RU366006"/>
    </source>
</evidence>
<keyword evidence="8" id="KW-1185">Reference proteome</keyword>
<dbReference type="Gene3D" id="3.20.20.120">
    <property type="entry name" value="Enolase-like C-terminal domain"/>
    <property type="match status" value="1"/>
</dbReference>
<dbReference type="InterPro" id="IPR013341">
    <property type="entry name" value="Mandelate_racemase_N_dom"/>
</dbReference>
<dbReference type="Pfam" id="PF02746">
    <property type="entry name" value="MR_MLE_N"/>
    <property type="match status" value="1"/>
</dbReference>
<dbReference type="Gene3D" id="3.30.390.10">
    <property type="entry name" value="Enolase-like, N-terminal domain"/>
    <property type="match status" value="1"/>
</dbReference>
<dbReference type="SUPFAM" id="SSF51604">
    <property type="entry name" value="Enolase C-terminal domain-like"/>
    <property type="match status" value="1"/>
</dbReference>
<evidence type="ECO:0000256" key="1">
    <source>
        <dbReference type="ARBA" id="ARBA00008031"/>
    </source>
</evidence>
<sequence>MTLSAEPLSVTTTTERWPVNGSFIISRGAKTHVDVVLCTVSDGTHIGRGEATPIYYEGESAESCAAAITAFADSHDGFDRLTLLDQMPRGAARNALDCALWDLECRQHGQALWQHAFLPEPKPLTTAFTISLGDPAKMEADARAASGAHSLLKLKLSGDDDRGRVAAVHRGAPDARLIVDANESWNNLDIAAEAAALFPLGVELIEQPVSAGRDDLLTGVRSPIPLCADESCHTSADVPGLARYYQAVNIKLDKAGGLTEAIRIADAAEQVGLKLMVGCMLSTSLAIRPAFALAQRATWVDLDGPLLLAQDRRSAVQFAGGAVMLGDENG</sequence>
<dbReference type="EC" id="5.1.1.-" evidence="5"/>
<dbReference type="SFLD" id="SFLDF00010">
    <property type="entry name" value="dipeptide_epimerase"/>
    <property type="match status" value="1"/>
</dbReference>
<reference evidence="7 8" key="1">
    <citation type="submission" date="2021-03" db="EMBL/GenBank/DDBJ databases">
        <title>Complete genome of Parasphingorhabdus_sp.JHSY0214.</title>
        <authorList>
            <person name="Yoo J.H."/>
            <person name="Bae J.W."/>
        </authorList>
    </citation>
    <scope>NUCLEOTIDE SEQUENCE [LARGE SCALE GENOMIC DNA]</scope>
    <source>
        <strain evidence="7 8">JHSY0214</strain>
    </source>
</reference>
<feature type="domain" description="Mandelate racemase/muconate lactonizing enzyme C-terminal" evidence="6">
    <location>
        <begin position="135"/>
        <end position="227"/>
    </location>
</feature>
<keyword evidence="2 5" id="KW-0479">Metal-binding</keyword>
<dbReference type="InterPro" id="IPR029065">
    <property type="entry name" value="Enolase_C-like"/>
</dbReference>
<gene>
    <name evidence="7" type="ORF">J4G78_13585</name>
</gene>
<dbReference type="PANTHER" id="PTHR48080">
    <property type="entry name" value="D-GALACTONATE DEHYDRATASE-RELATED"/>
    <property type="match status" value="1"/>
</dbReference>
<dbReference type="SFLD" id="SFLDS00001">
    <property type="entry name" value="Enolase"/>
    <property type="match status" value="1"/>
</dbReference>
<dbReference type="InterPro" id="IPR036849">
    <property type="entry name" value="Enolase-like_C_sf"/>
</dbReference>
<evidence type="ECO:0000313" key="8">
    <source>
        <dbReference type="Proteomes" id="UP000663923"/>
    </source>
</evidence>
<dbReference type="PANTHER" id="PTHR48080:SF3">
    <property type="entry name" value="ENOLASE SUPERFAMILY MEMBER DDB_G0284701"/>
    <property type="match status" value="1"/>
</dbReference>
<dbReference type="CDD" id="cd03319">
    <property type="entry name" value="L-Ala-DL-Glu_epimerase"/>
    <property type="match status" value="1"/>
</dbReference>
<accession>A0ABX7T418</accession>
<dbReference type="InterPro" id="IPR013342">
    <property type="entry name" value="Mandelate_racemase_C"/>
</dbReference>